<feature type="compositionally biased region" description="Basic and acidic residues" evidence="2">
    <location>
        <begin position="1"/>
        <end position="10"/>
    </location>
</feature>
<protein>
    <recommendedName>
        <fullName evidence="3">Nephrocystin 3-like N-terminal domain-containing protein</fullName>
    </recommendedName>
</protein>
<evidence type="ECO:0000256" key="2">
    <source>
        <dbReference type="SAM" id="MobiDB-lite"/>
    </source>
</evidence>
<proteinExistence type="predicted"/>
<dbReference type="PANTHER" id="PTHR10039:SF5">
    <property type="entry name" value="NACHT DOMAIN-CONTAINING PROTEIN"/>
    <property type="match status" value="1"/>
</dbReference>
<accession>A0A8K0X0R8</accession>
<dbReference type="PANTHER" id="PTHR10039">
    <property type="entry name" value="AMELOGENIN"/>
    <property type="match status" value="1"/>
</dbReference>
<dbReference type="InterPro" id="IPR056884">
    <property type="entry name" value="NPHP3-like_N"/>
</dbReference>
<evidence type="ECO:0000313" key="4">
    <source>
        <dbReference type="EMBL" id="KAH7357919.1"/>
    </source>
</evidence>
<feature type="region of interest" description="Disordered" evidence="2">
    <location>
        <begin position="1"/>
        <end position="24"/>
    </location>
</feature>
<evidence type="ECO:0000256" key="1">
    <source>
        <dbReference type="ARBA" id="ARBA00022737"/>
    </source>
</evidence>
<dbReference type="SUPFAM" id="SSF53474">
    <property type="entry name" value="alpha/beta-Hydrolases"/>
    <property type="match status" value="1"/>
</dbReference>
<dbReference type="Gene3D" id="3.40.50.1820">
    <property type="entry name" value="alpha/beta hydrolase"/>
    <property type="match status" value="1"/>
</dbReference>
<evidence type="ECO:0000313" key="5">
    <source>
        <dbReference type="Proteomes" id="UP000813385"/>
    </source>
</evidence>
<gene>
    <name evidence="4" type="ORF">B0T11DRAFT_283328</name>
</gene>
<dbReference type="AlphaFoldDB" id="A0A8K0X0R8"/>
<name>A0A8K0X0R8_9PEZI</name>
<dbReference type="Proteomes" id="UP000813385">
    <property type="component" value="Unassembled WGS sequence"/>
</dbReference>
<keyword evidence="1" id="KW-0677">Repeat</keyword>
<organism evidence="4 5">
    <name type="scientific">Plectosphaerella cucumerina</name>
    <dbReference type="NCBI Taxonomy" id="40658"/>
    <lineage>
        <taxon>Eukaryota</taxon>
        <taxon>Fungi</taxon>
        <taxon>Dikarya</taxon>
        <taxon>Ascomycota</taxon>
        <taxon>Pezizomycotina</taxon>
        <taxon>Sordariomycetes</taxon>
        <taxon>Hypocreomycetidae</taxon>
        <taxon>Glomerellales</taxon>
        <taxon>Plectosphaerellaceae</taxon>
        <taxon>Plectosphaerella</taxon>
    </lineage>
</organism>
<dbReference type="InterPro" id="IPR029058">
    <property type="entry name" value="AB_hydrolase_fold"/>
</dbReference>
<dbReference type="Pfam" id="PF24883">
    <property type="entry name" value="NPHP3_N"/>
    <property type="match status" value="1"/>
</dbReference>
<dbReference type="SUPFAM" id="SSF52540">
    <property type="entry name" value="P-loop containing nucleoside triphosphate hydrolases"/>
    <property type="match status" value="1"/>
</dbReference>
<reference evidence="4" key="1">
    <citation type="journal article" date="2021" name="Nat. Commun.">
        <title>Genetic determinants of endophytism in the Arabidopsis root mycobiome.</title>
        <authorList>
            <person name="Mesny F."/>
            <person name="Miyauchi S."/>
            <person name="Thiergart T."/>
            <person name="Pickel B."/>
            <person name="Atanasova L."/>
            <person name="Karlsson M."/>
            <person name="Huettel B."/>
            <person name="Barry K.W."/>
            <person name="Haridas S."/>
            <person name="Chen C."/>
            <person name="Bauer D."/>
            <person name="Andreopoulos W."/>
            <person name="Pangilinan J."/>
            <person name="LaButti K."/>
            <person name="Riley R."/>
            <person name="Lipzen A."/>
            <person name="Clum A."/>
            <person name="Drula E."/>
            <person name="Henrissat B."/>
            <person name="Kohler A."/>
            <person name="Grigoriev I.V."/>
            <person name="Martin F.M."/>
            <person name="Hacquard S."/>
        </authorList>
    </citation>
    <scope>NUCLEOTIDE SEQUENCE</scope>
    <source>
        <strain evidence="4">MPI-CAGE-AT-0016</strain>
    </source>
</reference>
<keyword evidence="5" id="KW-1185">Reference proteome</keyword>
<feature type="compositionally biased region" description="Low complexity" evidence="2">
    <location>
        <begin position="869"/>
        <end position="880"/>
    </location>
</feature>
<feature type="region of interest" description="Disordered" evidence="2">
    <location>
        <begin position="865"/>
        <end position="920"/>
    </location>
</feature>
<sequence length="1200" mass="134360">MDSGHGDARAMDTSSSGAVPQSKRVADTGLTVVHQPEDTEPIVDIIIIHGLQGHPFDTWAAEASSGDPSKPSKLKAQARALFSKKAKEKTPDSSSATSTQRVFWPRDLLPNDCPKARILVFGYDTIVAKHQLAGAANKNSIFAHSRDLINELCRHRPLGRPAIFVTHSLGGILIKETLAMCSTSNEEDVQDILKSTVGVVFMGTPHRGSSAAGIGEIARKVASLLLMDTNALILDSLALKNSDLVRSQEIFSSLWHKHGFSVKTFQEGLPLRVPFKIGQSKMVKVVPDESSCLGDSRERAETLHGDHRSICRFSTSDDRNYRRLAAYLINQCSNLLTEAQRMQPSKELPQKFSDAGVPLLQDPLTRANQRKLDLLKYKGMLIRQISITAPAKNTCQWLLQTADDFQTWLTRTDIDKHFGLLQITGKPGSGKSTLMKETLETIRSRHHPDTGTCVIGHFFNRRGSPTEHSAQGMFRSILFQLCTFHPMCLDSFKGLEVDFLASSDSEPSSPDSSTFEFRDFDSRVLDFRVLAQILERIMQSAFAPKATFILIDALDECDPEEASEVGYFLAGLARDAFAARVCLNICISKREHPSITVNKSLEIRMENYNSPDIRRYVHRRLELAGASAEEFAQIEDAVVTRSSSIFLWAVLAADRVLKDLENGINTRQLLNRINTLPKALEDLFAEILKEVQGEDLEVTLRLFQWAILAIDRLRVREWHHVLAVIREVPPPSLKAWASSEFYTETDVQLERQIRSLSKGLIEVHSPSMNPPDKSGDAHEDISSDLPGAGSLDSNTGDTRFVQAIHESVGEFFINNRANGLFGKPDSYDFASEGHLVIMQSCLMYINISEFDDLVSARELASRRLRRRGSATSFMSSASSHSRSRLHDRGSVLGHRPSRAETDSEDGLTASSEPHDNDDMIVPQLSVLQPLTASEPNRTPMPDRELAILLPRHDQAKRFLIRHPEHDSRRISAKLTSHRDQVFSGYQRFEFCPKAGTTRKGFTTIVAHFGASRRQQYLSTRVFDTNDSWSTPEFSKSRSHSMSHLPRVCKVAARADHGLRRTLSATQTDRLRPAKTSFIRIRGTRSKGAFDLLLLPQTVNEQKWYGFVVLDTFYLWRRMGNWNQAARQSLTLARDDYREETIAYIRPLETSGSLEATDNGQGWITSAEMTICQPSDNGVADSHQVLTEAWDQPRPFHLITH</sequence>
<dbReference type="EMBL" id="JAGPXD010000004">
    <property type="protein sequence ID" value="KAH7357919.1"/>
    <property type="molecule type" value="Genomic_DNA"/>
</dbReference>
<feature type="domain" description="Nephrocystin 3-like N-terminal" evidence="3">
    <location>
        <begin position="393"/>
        <end position="588"/>
    </location>
</feature>
<comment type="caution">
    <text evidence="4">The sequence shown here is derived from an EMBL/GenBank/DDBJ whole genome shotgun (WGS) entry which is preliminary data.</text>
</comment>
<dbReference type="Gene3D" id="3.40.50.300">
    <property type="entry name" value="P-loop containing nucleotide triphosphate hydrolases"/>
    <property type="match status" value="1"/>
</dbReference>
<evidence type="ECO:0000259" key="3">
    <source>
        <dbReference type="Pfam" id="PF24883"/>
    </source>
</evidence>
<dbReference type="OrthoDB" id="7464126at2759"/>
<dbReference type="InterPro" id="IPR027417">
    <property type="entry name" value="P-loop_NTPase"/>
</dbReference>
<feature type="region of interest" description="Disordered" evidence="2">
    <location>
        <begin position="763"/>
        <end position="793"/>
    </location>
</feature>